<keyword evidence="2" id="KW-1185">Reference proteome</keyword>
<reference evidence="1" key="1">
    <citation type="submission" date="2021-01" db="EMBL/GenBank/DDBJ databases">
        <title>Adiantum capillus-veneris genome.</title>
        <authorList>
            <person name="Fang Y."/>
            <person name="Liao Q."/>
        </authorList>
    </citation>
    <scope>NUCLEOTIDE SEQUENCE</scope>
    <source>
        <strain evidence="1">H3</strain>
        <tissue evidence="1">Leaf</tissue>
    </source>
</reference>
<organism evidence="1 2">
    <name type="scientific">Adiantum capillus-veneris</name>
    <name type="common">Maidenhair fern</name>
    <dbReference type="NCBI Taxonomy" id="13818"/>
    <lineage>
        <taxon>Eukaryota</taxon>
        <taxon>Viridiplantae</taxon>
        <taxon>Streptophyta</taxon>
        <taxon>Embryophyta</taxon>
        <taxon>Tracheophyta</taxon>
        <taxon>Polypodiopsida</taxon>
        <taxon>Polypodiidae</taxon>
        <taxon>Polypodiales</taxon>
        <taxon>Pteridineae</taxon>
        <taxon>Pteridaceae</taxon>
        <taxon>Vittarioideae</taxon>
        <taxon>Adiantum</taxon>
    </lineage>
</organism>
<evidence type="ECO:0000313" key="2">
    <source>
        <dbReference type="Proteomes" id="UP000886520"/>
    </source>
</evidence>
<gene>
    <name evidence="1" type="ORF">GOP47_0021418</name>
</gene>
<comment type="caution">
    <text evidence="1">The sequence shown here is derived from an EMBL/GenBank/DDBJ whole genome shotgun (WGS) entry which is preliminary data.</text>
</comment>
<sequence length="77" mass="8836">MPPTKKVPPQRHEEKAPDYIADLEAMVGRVPRTCVGVVDRLKELTMSLKQKKETLLRAEGSNKLVRQIMDDIKEYDT</sequence>
<evidence type="ECO:0000313" key="1">
    <source>
        <dbReference type="EMBL" id="KAI5062871.1"/>
    </source>
</evidence>
<dbReference type="EMBL" id="JABFUD020000021">
    <property type="protein sequence ID" value="KAI5062871.1"/>
    <property type="molecule type" value="Genomic_DNA"/>
</dbReference>
<protein>
    <submittedName>
        <fullName evidence="1">Uncharacterized protein</fullName>
    </submittedName>
</protein>
<proteinExistence type="predicted"/>
<dbReference type="Proteomes" id="UP000886520">
    <property type="component" value="Chromosome 21"/>
</dbReference>
<name>A0A9D4U7D2_ADICA</name>
<accession>A0A9D4U7D2</accession>
<dbReference type="AlphaFoldDB" id="A0A9D4U7D2"/>